<keyword evidence="2" id="KW-0732">Signal</keyword>
<keyword evidence="4" id="KW-1185">Reference proteome</keyword>
<dbReference type="Gene3D" id="3.40.630.10">
    <property type="entry name" value="Zn peptidases"/>
    <property type="match status" value="1"/>
</dbReference>
<protein>
    <recommendedName>
        <fullName evidence="5">Peptidase M14 carboxypeptidase A domain-containing protein</fullName>
    </recommendedName>
</protein>
<evidence type="ECO:0000256" key="2">
    <source>
        <dbReference type="SAM" id="SignalP"/>
    </source>
</evidence>
<gene>
    <name evidence="3" type="ordered locus">Oter_3268</name>
</gene>
<dbReference type="KEGG" id="ote:Oter_3268"/>
<feature type="chain" id="PRO_5002774537" description="Peptidase M14 carboxypeptidase A domain-containing protein" evidence="2">
    <location>
        <begin position="23"/>
        <end position="506"/>
    </location>
</feature>
<accession>B1ZT93</accession>
<organism evidence="3 4">
    <name type="scientific">Opitutus terrae (strain DSM 11246 / JCM 15787 / PB90-1)</name>
    <dbReference type="NCBI Taxonomy" id="452637"/>
    <lineage>
        <taxon>Bacteria</taxon>
        <taxon>Pseudomonadati</taxon>
        <taxon>Verrucomicrobiota</taxon>
        <taxon>Opitutia</taxon>
        <taxon>Opitutales</taxon>
        <taxon>Opitutaceae</taxon>
        <taxon>Opitutus</taxon>
    </lineage>
</organism>
<dbReference type="RefSeq" id="WP_012376076.1">
    <property type="nucleotide sequence ID" value="NC_010571.1"/>
</dbReference>
<dbReference type="HOGENOM" id="CLU_538445_0_0_0"/>
<evidence type="ECO:0000313" key="4">
    <source>
        <dbReference type="Proteomes" id="UP000007013"/>
    </source>
</evidence>
<feature type="region of interest" description="Disordered" evidence="1">
    <location>
        <begin position="472"/>
        <end position="506"/>
    </location>
</feature>
<dbReference type="Proteomes" id="UP000007013">
    <property type="component" value="Chromosome"/>
</dbReference>
<evidence type="ECO:0000256" key="1">
    <source>
        <dbReference type="SAM" id="MobiDB-lite"/>
    </source>
</evidence>
<proteinExistence type="predicted"/>
<feature type="signal peptide" evidence="2">
    <location>
        <begin position="1"/>
        <end position="22"/>
    </location>
</feature>
<reference evidence="3 4" key="1">
    <citation type="journal article" date="2011" name="J. Bacteriol.">
        <title>Genome sequence of the verrucomicrobium Opitutus terrae PB90-1, an abundant inhabitant of rice paddy soil ecosystems.</title>
        <authorList>
            <person name="van Passel M.W."/>
            <person name="Kant R."/>
            <person name="Palva A."/>
            <person name="Copeland A."/>
            <person name="Lucas S."/>
            <person name="Lapidus A."/>
            <person name="Glavina del Rio T."/>
            <person name="Pitluck S."/>
            <person name="Goltsman E."/>
            <person name="Clum A."/>
            <person name="Sun H."/>
            <person name="Schmutz J."/>
            <person name="Larimer F.W."/>
            <person name="Land M.L."/>
            <person name="Hauser L."/>
            <person name="Kyrpides N."/>
            <person name="Mikhailova N."/>
            <person name="Richardson P.P."/>
            <person name="Janssen P.H."/>
            <person name="de Vos W.M."/>
            <person name="Smidt H."/>
        </authorList>
    </citation>
    <scope>NUCLEOTIDE SEQUENCE [LARGE SCALE GENOMIC DNA]</scope>
    <source>
        <strain evidence="4">DSM 11246 / JCM 15787 / PB90-1</strain>
    </source>
</reference>
<dbReference type="SUPFAM" id="SSF53187">
    <property type="entry name" value="Zn-dependent exopeptidases"/>
    <property type="match status" value="1"/>
</dbReference>
<evidence type="ECO:0000313" key="3">
    <source>
        <dbReference type="EMBL" id="ACB76547.1"/>
    </source>
</evidence>
<sequence length="506" mass="54648">MFTRIGALCVALFLFLAAATQAEEVFVGSFAEPRDGGNLDISRSSFDGNTVLIVPRAHASEALNGSTRWRNVLFAVRGVAGRAPAFRLPLRSPVTGKTILAGDLVSYENVKLVWSYDPDSVQWNTFEHYARTGRTSAEWTVEAKNETAFTQDVVYVSINEHFPVAGFYEWIETEVLLHPLVRPTPSETTPGTFVIGYQSGAAASAACSRPVPDMPLFGFVIRDPLAQPKKLVMLVSGQHPYEGQNKVALQAAVDWILNSPSAEAQAYRATYVTLVYPFVNPTGELAGLWRGTAYQPTKDTNRNWHTSETIPSRNRGIDTVIVHKNALKKDIAALGLGEPLAAFDYHQNFGDYPGQLDYVLHSSPSALTTAPLARRVAGTDLAAYTTRLNGAAPMASKPSDPTTQETLRGYLIARGVALPLTFERSVYNNIASEWDFGVASVAALVDPATVVPLAEPPPPAVASAITFKGRTLKAKPTPAPAPPSQRVLPIVEHSEPPARVGQTAEG</sequence>
<dbReference type="OrthoDB" id="243707at2"/>
<name>B1ZT93_OPITP</name>
<evidence type="ECO:0008006" key="5">
    <source>
        <dbReference type="Google" id="ProtNLM"/>
    </source>
</evidence>
<dbReference type="AlphaFoldDB" id="B1ZT93"/>
<dbReference type="EMBL" id="CP001032">
    <property type="protein sequence ID" value="ACB76547.1"/>
    <property type="molecule type" value="Genomic_DNA"/>
</dbReference>